<proteinExistence type="predicted"/>
<comment type="caution">
    <text evidence="2">The sequence shown here is derived from an EMBL/GenBank/DDBJ whole genome shotgun (WGS) entry which is preliminary data.</text>
</comment>
<organism evidence="2 3">
    <name type="scientific">Colletotrichum zoysiae</name>
    <dbReference type="NCBI Taxonomy" id="1216348"/>
    <lineage>
        <taxon>Eukaryota</taxon>
        <taxon>Fungi</taxon>
        <taxon>Dikarya</taxon>
        <taxon>Ascomycota</taxon>
        <taxon>Pezizomycotina</taxon>
        <taxon>Sordariomycetes</taxon>
        <taxon>Hypocreomycetidae</taxon>
        <taxon>Glomerellales</taxon>
        <taxon>Glomerellaceae</taxon>
        <taxon>Colletotrichum</taxon>
        <taxon>Colletotrichum graminicola species complex</taxon>
    </lineage>
</organism>
<gene>
    <name evidence="2" type="ORF">LX32DRAFT_659122</name>
</gene>
<feature type="region of interest" description="Disordered" evidence="1">
    <location>
        <begin position="123"/>
        <end position="186"/>
    </location>
</feature>
<protein>
    <submittedName>
        <fullName evidence="2">Uncharacterized protein</fullName>
    </submittedName>
</protein>
<dbReference type="AlphaFoldDB" id="A0AAD9H2P0"/>
<reference evidence="2" key="1">
    <citation type="submission" date="2021-06" db="EMBL/GenBank/DDBJ databases">
        <title>Comparative genomics, transcriptomics and evolutionary studies reveal genomic signatures of adaptation to plant cell wall in hemibiotrophic fungi.</title>
        <authorList>
            <consortium name="DOE Joint Genome Institute"/>
            <person name="Baroncelli R."/>
            <person name="Diaz J.F."/>
            <person name="Benocci T."/>
            <person name="Peng M."/>
            <person name="Battaglia E."/>
            <person name="Haridas S."/>
            <person name="Andreopoulos W."/>
            <person name="Labutti K."/>
            <person name="Pangilinan J."/>
            <person name="Floch G.L."/>
            <person name="Makela M.R."/>
            <person name="Henrissat B."/>
            <person name="Grigoriev I.V."/>
            <person name="Crouch J.A."/>
            <person name="De Vries R.P."/>
            <person name="Sukno S.A."/>
            <person name="Thon M.R."/>
        </authorList>
    </citation>
    <scope>NUCLEOTIDE SEQUENCE</scope>
    <source>
        <strain evidence="2">MAFF235873</strain>
    </source>
</reference>
<feature type="non-terminal residue" evidence="2">
    <location>
        <position position="186"/>
    </location>
</feature>
<dbReference type="EMBL" id="MU843348">
    <property type="protein sequence ID" value="KAK2020364.1"/>
    <property type="molecule type" value="Genomic_DNA"/>
</dbReference>
<dbReference type="Proteomes" id="UP001232148">
    <property type="component" value="Unassembled WGS sequence"/>
</dbReference>
<accession>A0AAD9H2P0</accession>
<sequence length="186" mass="20132">MDAIPVICQALGVDATPVEGLHVTFYTPTHQYRTSTARDGRVDKCHVVYYITIYIGRGAYNIYYETGPNLVTTLLNRQGSGEERQDSTGASSTDLPALHKLYTNFVDPAAPKPLLVEPSIRSPTSESIVKDDYAAATKGRATEVKRKRGRRTRADQKKGAPGPSRRKQKTAQSSPPASAGPTGPTA</sequence>
<evidence type="ECO:0000256" key="1">
    <source>
        <dbReference type="SAM" id="MobiDB-lite"/>
    </source>
</evidence>
<evidence type="ECO:0000313" key="2">
    <source>
        <dbReference type="EMBL" id="KAK2020364.1"/>
    </source>
</evidence>
<name>A0AAD9H2P0_9PEZI</name>
<feature type="compositionally biased region" description="Low complexity" evidence="1">
    <location>
        <begin position="170"/>
        <end position="186"/>
    </location>
</feature>
<keyword evidence="3" id="KW-1185">Reference proteome</keyword>
<evidence type="ECO:0000313" key="3">
    <source>
        <dbReference type="Proteomes" id="UP001232148"/>
    </source>
</evidence>